<dbReference type="PROSITE" id="PS51272">
    <property type="entry name" value="SLH"/>
    <property type="match status" value="3"/>
</dbReference>
<dbReference type="Pfam" id="PF00395">
    <property type="entry name" value="SLH"/>
    <property type="match status" value="2"/>
</dbReference>
<accession>A0A1H7ACC5</accession>
<dbReference type="InterPro" id="IPR051465">
    <property type="entry name" value="Cell_Envelope_Struct_Comp"/>
</dbReference>
<dbReference type="InterPro" id="IPR001119">
    <property type="entry name" value="SLH_dom"/>
</dbReference>
<feature type="chain" id="PRO_5011616676" evidence="1">
    <location>
        <begin position="29"/>
        <end position="653"/>
    </location>
</feature>
<evidence type="ECO:0000256" key="1">
    <source>
        <dbReference type="SAM" id="SignalP"/>
    </source>
</evidence>
<dbReference type="Gene3D" id="1.10.530.10">
    <property type="match status" value="1"/>
</dbReference>
<proteinExistence type="predicted"/>
<keyword evidence="4" id="KW-1185">Reference proteome</keyword>
<feature type="domain" description="SLH" evidence="2">
    <location>
        <begin position="24"/>
        <end position="86"/>
    </location>
</feature>
<protein>
    <submittedName>
        <fullName evidence="3">S-layer homology domain-containing protein</fullName>
    </submittedName>
</protein>
<name>A0A1H7ACC5_9BACL</name>
<feature type="domain" description="SLH" evidence="2">
    <location>
        <begin position="87"/>
        <end position="146"/>
    </location>
</feature>
<gene>
    <name evidence="3" type="ORF">SAMN04488127_2347</name>
</gene>
<dbReference type="STRING" id="426757.SAMN04488127_2347"/>
<evidence type="ECO:0000313" key="4">
    <source>
        <dbReference type="Proteomes" id="UP000199200"/>
    </source>
</evidence>
<dbReference type="OrthoDB" id="9816557at2"/>
<feature type="signal peptide" evidence="1">
    <location>
        <begin position="1"/>
        <end position="28"/>
    </location>
</feature>
<sequence>MVGKRLKFSAAWLLVLSILFTSGQSVSATDDITGHWAEEDMRFLIDRGILKGDANGYHPNDVITRGQFAVLLARALELEPSSGGIAFTDVDNRSGYLAELLAAADAGIITGYPDGTFRPSVQIKRQHMAVMMKRTLDYLKIEGKDPGYRFADEQEILASYRADLYELAGAGIFKGSKQPDGSYLFRPMNQAHRWEAATVITRLIKLAEEVESEVPSPEPEMFYATANVNADGTTKVVKKYNTFEEAAAAMGNEQVVVYGDTVVKMQYGVVITKPTLSGSSLTNVYEKPDMKTAFTYVTRDSELEYLESTADYVKVKIAGKTGYIKHENAVLKTWSMLNGRSYYTVNSAEELIHNVYSNQTGKYQSYTTGKAPDSLQVGQKYLSWNQINFTDWNGKAVQTFYNYFQFLPARTETIYTAAELDRYIMDELKRLEATGSATYKDATTKSKLIGIGSTLKKIEKDKNINALMVLALAQHESAYGMSTKAQQYNNLFGLAIYDDAAADHPFHKYETVEENIYTLADQYWNKNYIPPNASYANGAAFGTKAVGFNMKYASDPYWGAKAAGHAYRIDKALGKRDFGRYKIGITKNSMNARTSPRVGDNLAFRYEKTGLPVAVIGSEYNAAEKRTWYQVLSDDPEHETVWLAGEYLQIVFE</sequence>
<evidence type="ECO:0000313" key="3">
    <source>
        <dbReference type="EMBL" id="SEJ63048.1"/>
    </source>
</evidence>
<dbReference type="InterPro" id="IPR002901">
    <property type="entry name" value="MGlyc_endo_b_GlcNAc-like_dom"/>
</dbReference>
<dbReference type="GO" id="GO:0004040">
    <property type="term" value="F:amidase activity"/>
    <property type="evidence" value="ECO:0007669"/>
    <property type="project" value="InterPro"/>
</dbReference>
<dbReference type="PANTHER" id="PTHR43308:SF5">
    <property type="entry name" value="S-LAYER PROTEIN _ PEPTIDOGLYCAN ENDO-BETA-N-ACETYLGLUCOSAMINIDASE"/>
    <property type="match status" value="1"/>
</dbReference>
<dbReference type="AlphaFoldDB" id="A0A1H7ACC5"/>
<organism evidence="3 4">
    <name type="scientific">Bhargavaea ginsengi</name>
    <dbReference type="NCBI Taxonomy" id="426757"/>
    <lineage>
        <taxon>Bacteria</taxon>
        <taxon>Bacillati</taxon>
        <taxon>Bacillota</taxon>
        <taxon>Bacilli</taxon>
        <taxon>Bacillales</taxon>
        <taxon>Caryophanaceae</taxon>
        <taxon>Bhargavaea</taxon>
    </lineage>
</organism>
<dbReference type="Proteomes" id="UP000199200">
    <property type="component" value="Unassembled WGS sequence"/>
</dbReference>
<feature type="domain" description="SLH" evidence="2">
    <location>
        <begin position="147"/>
        <end position="214"/>
    </location>
</feature>
<keyword evidence="1" id="KW-0732">Signal</keyword>
<dbReference type="EMBL" id="FNZF01000004">
    <property type="protein sequence ID" value="SEJ63048.1"/>
    <property type="molecule type" value="Genomic_DNA"/>
</dbReference>
<reference evidence="4" key="1">
    <citation type="submission" date="2016-10" db="EMBL/GenBank/DDBJ databases">
        <authorList>
            <person name="Varghese N."/>
            <person name="Submissions S."/>
        </authorList>
    </citation>
    <scope>NUCLEOTIDE SEQUENCE [LARGE SCALE GENOMIC DNA]</scope>
    <source>
        <strain evidence="4">CGMCC 1.6763</strain>
    </source>
</reference>
<dbReference type="PANTHER" id="PTHR43308">
    <property type="entry name" value="OUTER MEMBRANE PROTEIN ALPHA-RELATED"/>
    <property type="match status" value="1"/>
</dbReference>
<dbReference type="Pfam" id="PF01832">
    <property type="entry name" value="Glucosaminidase"/>
    <property type="match status" value="1"/>
</dbReference>
<evidence type="ECO:0000259" key="2">
    <source>
        <dbReference type="PROSITE" id="PS51272"/>
    </source>
</evidence>